<accession>A0A0H3ZKK8</accession>
<sequence length="50" mass="4938">MPLIVLLPLVAGGVGFGAGFWSGSGATKLLKVAAVSGGCYVAYRVIKGGK</sequence>
<reference evidence="1" key="1">
    <citation type="journal article" date="2015" name="MBio">
        <title>Eco-Evolutionary Dynamics of Episomes among Ecologically Cohesive Bacterial Populations.</title>
        <authorList>
            <person name="Xue H."/>
            <person name="Cordero O.X."/>
            <person name="Camas F.M."/>
            <person name="Trimble W."/>
            <person name="Meyer F."/>
            <person name="Guglielmini J."/>
            <person name="Rocha E.P."/>
            <person name="Polz M.F."/>
        </authorList>
    </citation>
    <scope>NUCLEOTIDE SEQUENCE</scope>
    <source>
        <strain evidence="1">FF_59</strain>
    </source>
</reference>
<protein>
    <submittedName>
        <fullName evidence="1">Uncharacterized protein</fullName>
    </submittedName>
</protein>
<dbReference type="AlphaFoldDB" id="A0A0H3ZKK8"/>
<evidence type="ECO:0000313" key="1">
    <source>
        <dbReference type="EMBL" id="AKN36563.1"/>
    </source>
</evidence>
<name>A0A0H3ZKK8_9VIBR</name>
<organism evidence="1">
    <name type="scientific">Vibrio tasmaniensis</name>
    <dbReference type="NCBI Taxonomy" id="212663"/>
    <lineage>
        <taxon>Bacteria</taxon>
        <taxon>Pseudomonadati</taxon>
        <taxon>Pseudomonadota</taxon>
        <taxon>Gammaproteobacteria</taxon>
        <taxon>Vibrionales</taxon>
        <taxon>Vibrionaceae</taxon>
        <taxon>Vibrio</taxon>
    </lineage>
</organism>
<proteinExistence type="predicted"/>
<dbReference type="EMBL" id="KP795500">
    <property type="protein sequence ID" value="AKN36563.1"/>
    <property type="molecule type" value="Genomic_DNA"/>
</dbReference>